<dbReference type="Gene3D" id="3.40.710.10">
    <property type="entry name" value="DD-peptidase/beta-lactamase superfamily"/>
    <property type="match status" value="1"/>
</dbReference>
<sequence>MSSHRGRAPRTTGRAALLAAAMSAALILSPGTATAQPVEPVPQGAAPAPTPAQLAVWGSAAAGARGVEQSVAVLDRATGELVASVGGDEVYNTESVLKLFTAAYYLIQADGEPDADLSGALESLIEVSDNGIQSALWDYDIIPTIVERYGLSGTRNGPNASSGTWGSDRTTADDQVRFLAAAAADPLVGPFLLDTMADTQEEGTDGFDQDFGLNALTGVHGSKQGWSDPGWTPANLHSVGYTARYFVAILQTSPDASYATMRATSTATAESLAALDPPVAPPAPEPALLWSIVLGPLVRWGETLPVRD</sequence>
<comment type="caution">
    <text evidence="2">The sequence shown here is derived from an EMBL/GenBank/DDBJ whole genome shotgun (WGS) entry which is preliminary data.</text>
</comment>
<evidence type="ECO:0000313" key="2">
    <source>
        <dbReference type="EMBL" id="MBM9476571.1"/>
    </source>
</evidence>
<keyword evidence="1" id="KW-0732">Signal</keyword>
<proteinExistence type="predicted"/>
<feature type="signal peptide" evidence="1">
    <location>
        <begin position="1"/>
        <end position="35"/>
    </location>
</feature>
<evidence type="ECO:0008006" key="4">
    <source>
        <dbReference type="Google" id="ProtNLM"/>
    </source>
</evidence>
<evidence type="ECO:0000313" key="3">
    <source>
        <dbReference type="Proteomes" id="UP000663801"/>
    </source>
</evidence>
<dbReference type="AlphaFoldDB" id="A0A938YF74"/>
<gene>
    <name evidence="2" type="ORF">JL107_08965</name>
</gene>
<name>A0A938YF74_9ACTN</name>
<evidence type="ECO:0000256" key="1">
    <source>
        <dbReference type="SAM" id="SignalP"/>
    </source>
</evidence>
<reference evidence="2" key="1">
    <citation type="submission" date="2021-01" db="EMBL/GenBank/DDBJ databases">
        <title>KCTC 19127 draft genome.</title>
        <authorList>
            <person name="An D."/>
        </authorList>
    </citation>
    <scope>NUCLEOTIDE SEQUENCE</scope>
    <source>
        <strain evidence="2">KCTC 19127</strain>
    </source>
</reference>
<accession>A0A938YF74</accession>
<dbReference type="SUPFAM" id="SSF56601">
    <property type="entry name" value="beta-lactamase/transpeptidase-like"/>
    <property type="match status" value="1"/>
</dbReference>
<feature type="chain" id="PRO_5036977644" description="Serine hydrolase" evidence="1">
    <location>
        <begin position="36"/>
        <end position="308"/>
    </location>
</feature>
<protein>
    <recommendedName>
        <fullName evidence="4">Serine hydrolase</fullName>
    </recommendedName>
</protein>
<dbReference type="EMBL" id="JAERWL010000008">
    <property type="protein sequence ID" value="MBM9476571.1"/>
    <property type="molecule type" value="Genomic_DNA"/>
</dbReference>
<dbReference type="RefSeq" id="WP_205256685.1">
    <property type="nucleotide sequence ID" value="NZ_BAAAPV010000004.1"/>
</dbReference>
<dbReference type="Proteomes" id="UP000663801">
    <property type="component" value="Unassembled WGS sequence"/>
</dbReference>
<organism evidence="2 3">
    <name type="scientific">Nakamurella flavida</name>
    <dbReference type="NCBI Taxonomy" id="363630"/>
    <lineage>
        <taxon>Bacteria</taxon>
        <taxon>Bacillati</taxon>
        <taxon>Actinomycetota</taxon>
        <taxon>Actinomycetes</taxon>
        <taxon>Nakamurellales</taxon>
        <taxon>Nakamurellaceae</taxon>
        <taxon>Nakamurella</taxon>
    </lineage>
</organism>
<dbReference type="InterPro" id="IPR012338">
    <property type="entry name" value="Beta-lactam/transpept-like"/>
</dbReference>
<keyword evidence="3" id="KW-1185">Reference proteome</keyword>